<dbReference type="Proteomes" id="UP000054477">
    <property type="component" value="Unassembled WGS sequence"/>
</dbReference>
<accession>A0A0C9Y6U7</accession>
<evidence type="ECO:0000313" key="3">
    <source>
        <dbReference type="Proteomes" id="UP000054477"/>
    </source>
</evidence>
<keyword evidence="1" id="KW-1133">Transmembrane helix</keyword>
<dbReference type="EMBL" id="KN838576">
    <property type="protein sequence ID" value="KIK03783.1"/>
    <property type="molecule type" value="Genomic_DNA"/>
</dbReference>
<keyword evidence="1" id="KW-0812">Transmembrane</keyword>
<keyword evidence="3" id="KW-1185">Reference proteome</keyword>
<feature type="transmembrane region" description="Helical" evidence="1">
    <location>
        <begin position="91"/>
        <end position="110"/>
    </location>
</feature>
<evidence type="ECO:0000256" key="1">
    <source>
        <dbReference type="SAM" id="Phobius"/>
    </source>
</evidence>
<keyword evidence="1" id="KW-0472">Membrane</keyword>
<dbReference type="OrthoDB" id="2558918at2759"/>
<feature type="transmembrane region" description="Helical" evidence="1">
    <location>
        <begin position="147"/>
        <end position="166"/>
    </location>
</feature>
<protein>
    <recommendedName>
        <fullName evidence="4">MARVEL domain-containing protein</fullName>
    </recommendedName>
</protein>
<organism evidence="2 3">
    <name type="scientific">Laccaria amethystina LaAM-08-1</name>
    <dbReference type="NCBI Taxonomy" id="1095629"/>
    <lineage>
        <taxon>Eukaryota</taxon>
        <taxon>Fungi</taxon>
        <taxon>Dikarya</taxon>
        <taxon>Basidiomycota</taxon>
        <taxon>Agaricomycotina</taxon>
        <taxon>Agaricomycetes</taxon>
        <taxon>Agaricomycetidae</taxon>
        <taxon>Agaricales</taxon>
        <taxon>Agaricineae</taxon>
        <taxon>Hydnangiaceae</taxon>
        <taxon>Laccaria</taxon>
    </lineage>
</organism>
<evidence type="ECO:0008006" key="4">
    <source>
        <dbReference type="Google" id="ProtNLM"/>
    </source>
</evidence>
<proteinExistence type="predicted"/>
<evidence type="ECO:0000313" key="2">
    <source>
        <dbReference type="EMBL" id="KIK03783.1"/>
    </source>
</evidence>
<dbReference type="HOGENOM" id="CLU_1510993_0_0_1"/>
<sequence>MANEKKVVEEEDAPKLFVWSIRSISYAIGWVLIFCLTSAELGLVSQQIHKFGRDPSHYASLMWKNDLGLLLAAVILSLLVTIFHYQLGLGGIIFFSLVLSVFFATGAGIIRGVTPFRGTSCGKAVDLYPIIWQPFVNECSRIVSIQAIAWTLWALYMFMLFGTLAYKFRLQVKPTPGGFYGPAAV</sequence>
<reference evidence="3" key="2">
    <citation type="submission" date="2015-01" db="EMBL/GenBank/DDBJ databases">
        <title>Evolutionary Origins and Diversification of the Mycorrhizal Mutualists.</title>
        <authorList>
            <consortium name="DOE Joint Genome Institute"/>
            <consortium name="Mycorrhizal Genomics Consortium"/>
            <person name="Kohler A."/>
            <person name="Kuo A."/>
            <person name="Nagy L.G."/>
            <person name="Floudas D."/>
            <person name="Copeland A."/>
            <person name="Barry K.W."/>
            <person name="Cichocki N."/>
            <person name="Veneault-Fourrey C."/>
            <person name="LaButti K."/>
            <person name="Lindquist E.A."/>
            <person name="Lipzen A."/>
            <person name="Lundell T."/>
            <person name="Morin E."/>
            <person name="Murat C."/>
            <person name="Riley R."/>
            <person name="Ohm R."/>
            <person name="Sun H."/>
            <person name="Tunlid A."/>
            <person name="Henrissat B."/>
            <person name="Grigoriev I.V."/>
            <person name="Hibbett D.S."/>
            <person name="Martin F."/>
        </authorList>
    </citation>
    <scope>NUCLEOTIDE SEQUENCE [LARGE SCALE GENOMIC DNA]</scope>
    <source>
        <strain evidence="3">LaAM-08-1</strain>
    </source>
</reference>
<feature type="transmembrane region" description="Helical" evidence="1">
    <location>
        <begin position="24"/>
        <end position="45"/>
    </location>
</feature>
<dbReference type="AlphaFoldDB" id="A0A0C9Y6U7"/>
<gene>
    <name evidence="2" type="ORF">K443DRAFT_460180</name>
</gene>
<name>A0A0C9Y6U7_9AGAR</name>
<feature type="transmembrane region" description="Helical" evidence="1">
    <location>
        <begin position="66"/>
        <end position="85"/>
    </location>
</feature>
<reference evidence="2 3" key="1">
    <citation type="submission" date="2014-04" db="EMBL/GenBank/DDBJ databases">
        <authorList>
            <consortium name="DOE Joint Genome Institute"/>
            <person name="Kuo A."/>
            <person name="Kohler A."/>
            <person name="Nagy L.G."/>
            <person name="Floudas D."/>
            <person name="Copeland A."/>
            <person name="Barry K.W."/>
            <person name="Cichocki N."/>
            <person name="Veneault-Fourrey C."/>
            <person name="LaButti K."/>
            <person name="Lindquist E.A."/>
            <person name="Lipzen A."/>
            <person name="Lundell T."/>
            <person name="Morin E."/>
            <person name="Murat C."/>
            <person name="Sun H."/>
            <person name="Tunlid A."/>
            <person name="Henrissat B."/>
            <person name="Grigoriev I.V."/>
            <person name="Hibbett D.S."/>
            <person name="Martin F."/>
            <person name="Nordberg H.P."/>
            <person name="Cantor M.N."/>
            <person name="Hua S.X."/>
        </authorList>
    </citation>
    <scope>NUCLEOTIDE SEQUENCE [LARGE SCALE GENOMIC DNA]</scope>
    <source>
        <strain evidence="2 3">LaAM-08-1</strain>
    </source>
</reference>